<dbReference type="CDD" id="cd00198">
    <property type="entry name" value="vWFA"/>
    <property type="match status" value="1"/>
</dbReference>
<name>A0ABR5SNB4_9BACT</name>
<evidence type="ECO:0000259" key="2">
    <source>
        <dbReference type="PROSITE" id="PS50234"/>
    </source>
</evidence>
<dbReference type="PROSITE" id="PS50234">
    <property type="entry name" value="VWFA"/>
    <property type="match status" value="1"/>
</dbReference>
<dbReference type="EMBL" id="LNQR01000018">
    <property type="protein sequence ID" value="KWT92908.1"/>
    <property type="molecule type" value="Genomic_DNA"/>
</dbReference>
<organism evidence="3 4">
    <name type="scientific">Candidatus Magnetominusculus xianensis</name>
    <dbReference type="NCBI Taxonomy" id="1748249"/>
    <lineage>
        <taxon>Bacteria</taxon>
        <taxon>Pseudomonadati</taxon>
        <taxon>Nitrospirota</taxon>
        <taxon>Nitrospiria</taxon>
        <taxon>Nitrospirales</taxon>
        <taxon>Nitrospiraceae</taxon>
        <taxon>Candidatus Magnetominusculus</taxon>
    </lineage>
</organism>
<gene>
    <name evidence="3" type="ORF">ASN18_0343</name>
</gene>
<keyword evidence="1" id="KW-0732">Signal</keyword>
<proteinExistence type="predicted"/>
<dbReference type="SMART" id="SM00327">
    <property type="entry name" value="VWA"/>
    <property type="match status" value="1"/>
</dbReference>
<reference evidence="3 4" key="1">
    <citation type="submission" date="2015-11" db="EMBL/GenBank/DDBJ databases">
        <authorList>
            <person name="Lin W."/>
        </authorList>
    </citation>
    <scope>NUCLEOTIDE SEQUENCE [LARGE SCALE GENOMIC DNA]</scope>
    <source>
        <strain evidence="3 4">HCH-1</strain>
    </source>
</reference>
<comment type="caution">
    <text evidence="3">The sequence shown here is derived from an EMBL/GenBank/DDBJ whole genome shotgun (WGS) entry which is preliminary data.</text>
</comment>
<feature type="chain" id="PRO_5047523409" evidence="1">
    <location>
        <begin position="19"/>
        <end position="951"/>
    </location>
</feature>
<protein>
    <submittedName>
        <fullName evidence="3">VWA domain-containing protein</fullName>
    </submittedName>
</protein>
<evidence type="ECO:0000313" key="3">
    <source>
        <dbReference type="EMBL" id="KWT92908.1"/>
    </source>
</evidence>
<dbReference type="SUPFAM" id="SSF53300">
    <property type="entry name" value="vWA-like"/>
    <property type="match status" value="1"/>
</dbReference>
<accession>A0ABR5SNB4</accession>
<feature type="signal peptide" evidence="1">
    <location>
        <begin position="1"/>
        <end position="18"/>
    </location>
</feature>
<sequence>MSCYVFLALVLCCTAAFGQHQDNISQQQDALSPSIKISDVSMPYDGRVSLSAAVYDRMGNPIGGLKKDSFTLYIDDKRISDFSFKQTSDDPLSVIIAVDISGSMKGVPIVEAKKIIAQFMGYLKENDYAALFTFGIDVNKLIGFTKDKDIIYSKVDELRANENRTVLFKAVTECLKQASSSATPKTAILLITDSKDEHSSADEADVITAVKDAGIPVYTIALGKYKYLDFLKTISEVSGGQSYQFPKYEDVALLARASASGLKAMYQFQFPFSAPSGKYTAFVKAAINGADVTAKKEFSTAKDSKPPVDSSPAYPTDYSKVDTKGAAERPVSQTLFYLLIGLSAVSLILIVHMITKTRKPDTVDEHQSSELKKIHGEVAATADKLTKIDSEIKHASDKNSELTAALSTEIKTVGGQISTLSGQMDAAAASINNSITDTKQALTETAQTQHEQGLTGLKAELSAFKNESIDKNSDLTAALSTEIKAVGGQISTLSGHVDAAAASINNSITDTRQALTETAQTQHEQGLTGLKAELSTFKDEIIDKNSELTAALSTEIKAVGGQTSIVGRQMEDAASSIKNKITDTRLALTEVVQTRHEEGLAGLKALKEEMSDFKDATVEKNSELAAALSTEIKSVSGHISAVSKQIDDKNAELTASVSTAVSTIIRAVGGQISTVSKQIDDAVNAMTNSAVDLERILTDAIQSKYEKEFSALKVEIKAIEEALSVIMVKQIEYSERQPLALTESVGSAASETIYKDNIVAIETLNSRLSTIDSSIANLDTEVKKYANRESESDVALRTEITAVDEKLSDIPRYLDASLDAMKYAIIDLVNTVIDIEKTHGLSPGQTFEKIESRIIEIETAITLLAAEIKKVTDAEVEAGEIKVIAEKISEISRQMEDAVYAVKYNITGMETSLREDSSAIYAKEIGGMRREVASVREAMAELMRLLLILSE</sequence>
<dbReference type="Gene3D" id="3.40.50.410">
    <property type="entry name" value="von Willebrand factor, type A domain"/>
    <property type="match status" value="1"/>
</dbReference>
<dbReference type="InterPro" id="IPR036465">
    <property type="entry name" value="vWFA_dom_sf"/>
</dbReference>
<feature type="domain" description="VWFA" evidence="2">
    <location>
        <begin position="93"/>
        <end position="262"/>
    </location>
</feature>
<dbReference type="Proteomes" id="UP000060487">
    <property type="component" value="Unassembled WGS sequence"/>
</dbReference>
<dbReference type="InterPro" id="IPR002035">
    <property type="entry name" value="VWF_A"/>
</dbReference>
<evidence type="ECO:0000313" key="4">
    <source>
        <dbReference type="Proteomes" id="UP000060487"/>
    </source>
</evidence>
<evidence type="ECO:0000256" key="1">
    <source>
        <dbReference type="SAM" id="SignalP"/>
    </source>
</evidence>
<dbReference type="Pfam" id="PF00092">
    <property type="entry name" value="VWA"/>
    <property type="match status" value="1"/>
</dbReference>
<keyword evidence="4" id="KW-1185">Reference proteome</keyword>